<keyword evidence="6" id="KW-1185">Reference proteome</keyword>
<evidence type="ECO:0000259" key="4">
    <source>
        <dbReference type="PROSITE" id="PS01124"/>
    </source>
</evidence>
<evidence type="ECO:0000256" key="2">
    <source>
        <dbReference type="ARBA" id="ARBA00023125"/>
    </source>
</evidence>
<protein>
    <submittedName>
        <fullName evidence="5">AraC family transcriptional regulator</fullName>
    </submittedName>
</protein>
<dbReference type="EMBL" id="JAQIFT010000040">
    <property type="protein sequence ID" value="MDA3731814.1"/>
    <property type="molecule type" value="Genomic_DNA"/>
</dbReference>
<evidence type="ECO:0000256" key="1">
    <source>
        <dbReference type="ARBA" id="ARBA00023015"/>
    </source>
</evidence>
<reference evidence="5" key="1">
    <citation type="journal article" date="2023" name="Int. J. Syst. Evol. Microbiol.">
        <title>&lt;i&gt;Holtiella tumoricola&lt;/i&gt; gen. nov. sp. nov., isolated from a human clinical sample.</title>
        <authorList>
            <person name="Allen-Vercoe E."/>
            <person name="Daigneault M.C."/>
            <person name="Vancuren S.J."/>
            <person name="Cochrane K."/>
            <person name="O'Neal L.L."/>
            <person name="Sankaranarayanan K."/>
            <person name="Lawson P.A."/>
        </authorList>
    </citation>
    <scope>NUCLEOTIDE SEQUENCE</scope>
    <source>
        <strain evidence="5">CC70A</strain>
    </source>
</reference>
<dbReference type="PRINTS" id="PR00032">
    <property type="entry name" value="HTHARAC"/>
</dbReference>
<dbReference type="PROSITE" id="PS01124">
    <property type="entry name" value="HTH_ARAC_FAMILY_2"/>
    <property type="match status" value="1"/>
</dbReference>
<dbReference type="Pfam" id="PF12833">
    <property type="entry name" value="HTH_18"/>
    <property type="match status" value="1"/>
</dbReference>
<accession>A0AA42DMP4</accession>
<dbReference type="PANTHER" id="PTHR47504">
    <property type="entry name" value="RIGHT ORIGIN-BINDING PROTEIN"/>
    <property type="match status" value="1"/>
</dbReference>
<dbReference type="InterPro" id="IPR020449">
    <property type="entry name" value="Tscrpt_reg_AraC-type_HTH"/>
</dbReference>
<dbReference type="InterPro" id="IPR018060">
    <property type="entry name" value="HTH_AraC"/>
</dbReference>
<dbReference type="Gene3D" id="1.10.10.60">
    <property type="entry name" value="Homeodomain-like"/>
    <property type="match status" value="2"/>
</dbReference>
<feature type="domain" description="HTH araC/xylS-type" evidence="4">
    <location>
        <begin position="8"/>
        <end position="107"/>
    </location>
</feature>
<gene>
    <name evidence="5" type="ORF">PBV87_10025</name>
</gene>
<dbReference type="GO" id="GO:0043565">
    <property type="term" value="F:sequence-specific DNA binding"/>
    <property type="evidence" value="ECO:0007669"/>
    <property type="project" value="InterPro"/>
</dbReference>
<name>A0AA42DMP4_9FIRM</name>
<dbReference type="RefSeq" id="WP_271012138.1">
    <property type="nucleotide sequence ID" value="NZ_JAQIFT010000040.1"/>
</dbReference>
<organism evidence="5 6">
    <name type="scientific">Holtiella tumoricola</name>
    <dbReference type="NCBI Taxonomy" id="3018743"/>
    <lineage>
        <taxon>Bacteria</taxon>
        <taxon>Bacillati</taxon>
        <taxon>Bacillota</taxon>
        <taxon>Clostridia</taxon>
        <taxon>Lachnospirales</taxon>
        <taxon>Cellulosilyticaceae</taxon>
        <taxon>Holtiella</taxon>
    </lineage>
</organism>
<evidence type="ECO:0000256" key="3">
    <source>
        <dbReference type="ARBA" id="ARBA00023163"/>
    </source>
</evidence>
<keyword evidence="1" id="KW-0805">Transcription regulation</keyword>
<dbReference type="GO" id="GO:0003700">
    <property type="term" value="F:DNA-binding transcription factor activity"/>
    <property type="evidence" value="ECO:0007669"/>
    <property type="project" value="InterPro"/>
</dbReference>
<dbReference type="InterPro" id="IPR050959">
    <property type="entry name" value="MarA-like"/>
</dbReference>
<dbReference type="InterPro" id="IPR009057">
    <property type="entry name" value="Homeodomain-like_sf"/>
</dbReference>
<dbReference type="SUPFAM" id="SSF46689">
    <property type="entry name" value="Homeodomain-like"/>
    <property type="match status" value="2"/>
</dbReference>
<evidence type="ECO:0000313" key="5">
    <source>
        <dbReference type="EMBL" id="MDA3731814.1"/>
    </source>
</evidence>
<dbReference type="PANTHER" id="PTHR47504:SF5">
    <property type="entry name" value="RIGHT ORIGIN-BINDING PROTEIN"/>
    <property type="match status" value="1"/>
</dbReference>
<dbReference type="AlphaFoldDB" id="A0AA42DMP4"/>
<keyword evidence="2" id="KW-0238">DNA-binding</keyword>
<keyword evidence="3" id="KW-0804">Transcription</keyword>
<dbReference type="SMART" id="SM00342">
    <property type="entry name" value="HTH_ARAC"/>
    <property type="match status" value="1"/>
</dbReference>
<proteinExistence type="predicted"/>
<dbReference type="Proteomes" id="UP001169242">
    <property type="component" value="Unassembled WGS sequence"/>
</dbReference>
<sequence>MNWIEIIQKAMSFIEMELANSELSSQLVAKHVHVSESHFTRAFQILTGFTLSEYIRNRRLCVAGEQLQGLEISVSEVALNVGYESAEAFSKAFKRFHGVTPSESRGEKLKVFYPLQVKLILTQERPLTYTIQEKTYIFLNGITSSVPSDDPNATGYLWAKSETDGYLDRCCGFSQFETLVGVSTGEGYTIKENVHSHQRIQ</sequence>
<comment type="caution">
    <text evidence="5">The sequence shown here is derived from an EMBL/GenBank/DDBJ whole genome shotgun (WGS) entry which is preliminary data.</text>
</comment>
<evidence type="ECO:0000313" key="6">
    <source>
        <dbReference type="Proteomes" id="UP001169242"/>
    </source>
</evidence>